<dbReference type="InterPro" id="IPR045340">
    <property type="entry name" value="DUF6533"/>
</dbReference>
<feature type="transmembrane region" description="Helical" evidence="1">
    <location>
        <begin position="101"/>
        <end position="122"/>
    </location>
</feature>
<organism evidence="3 4">
    <name type="scientific">Pholiota conissans</name>
    <dbReference type="NCBI Taxonomy" id="109636"/>
    <lineage>
        <taxon>Eukaryota</taxon>
        <taxon>Fungi</taxon>
        <taxon>Dikarya</taxon>
        <taxon>Basidiomycota</taxon>
        <taxon>Agaricomycotina</taxon>
        <taxon>Agaricomycetes</taxon>
        <taxon>Agaricomycetidae</taxon>
        <taxon>Agaricales</taxon>
        <taxon>Agaricineae</taxon>
        <taxon>Strophariaceae</taxon>
        <taxon>Pholiota</taxon>
    </lineage>
</organism>
<feature type="domain" description="DUF6533" evidence="2">
    <location>
        <begin position="27"/>
        <end position="69"/>
    </location>
</feature>
<evidence type="ECO:0000313" key="4">
    <source>
        <dbReference type="Proteomes" id="UP000807469"/>
    </source>
</evidence>
<dbReference type="OrthoDB" id="3258294at2759"/>
<evidence type="ECO:0000313" key="3">
    <source>
        <dbReference type="EMBL" id="KAF9479986.1"/>
    </source>
</evidence>
<dbReference type="EMBL" id="MU155202">
    <property type="protein sequence ID" value="KAF9479986.1"/>
    <property type="molecule type" value="Genomic_DNA"/>
</dbReference>
<feature type="transmembrane region" description="Helical" evidence="1">
    <location>
        <begin position="213"/>
        <end position="236"/>
    </location>
</feature>
<keyword evidence="1" id="KW-0472">Membrane</keyword>
<gene>
    <name evidence="3" type="ORF">BDN70DRAFT_654957</name>
</gene>
<feature type="transmembrane region" description="Helical" evidence="1">
    <location>
        <begin position="248"/>
        <end position="268"/>
    </location>
</feature>
<accession>A0A9P5Z5V5</accession>
<proteinExistence type="predicted"/>
<protein>
    <recommendedName>
        <fullName evidence="2">DUF6533 domain-containing protein</fullName>
    </recommendedName>
</protein>
<keyword evidence="1" id="KW-0812">Transmembrane</keyword>
<evidence type="ECO:0000259" key="2">
    <source>
        <dbReference type="Pfam" id="PF20151"/>
    </source>
</evidence>
<comment type="caution">
    <text evidence="3">The sequence shown here is derived from an EMBL/GenBank/DDBJ whole genome shotgun (WGS) entry which is preliminary data.</text>
</comment>
<feature type="transmembrane region" description="Helical" evidence="1">
    <location>
        <begin position="181"/>
        <end position="201"/>
    </location>
</feature>
<reference evidence="3" key="1">
    <citation type="submission" date="2020-11" db="EMBL/GenBank/DDBJ databases">
        <authorList>
            <consortium name="DOE Joint Genome Institute"/>
            <person name="Ahrendt S."/>
            <person name="Riley R."/>
            <person name="Andreopoulos W."/>
            <person name="Labutti K."/>
            <person name="Pangilinan J."/>
            <person name="Ruiz-Duenas F.J."/>
            <person name="Barrasa J.M."/>
            <person name="Sanchez-Garcia M."/>
            <person name="Camarero S."/>
            <person name="Miyauchi S."/>
            <person name="Serrano A."/>
            <person name="Linde D."/>
            <person name="Babiker R."/>
            <person name="Drula E."/>
            <person name="Ayuso-Fernandez I."/>
            <person name="Pacheco R."/>
            <person name="Padilla G."/>
            <person name="Ferreira P."/>
            <person name="Barriuso J."/>
            <person name="Kellner H."/>
            <person name="Castanera R."/>
            <person name="Alfaro M."/>
            <person name="Ramirez L."/>
            <person name="Pisabarro A.G."/>
            <person name="Kuo A."/>
            <person name="Tritt A."/>
            <person name="Lipzen A."/>
            <person name="He G."/>
            <person name="Yan M."/>
            <person name="Ng V."/>
            <person name="Cullen D."/>
            <person name="Martin F."/>
            <person name="Rosso M.-N."/>
            <person name="Henrissat B."/>
            <person name="Hibbett D."/>
            <person name="Martinez A.T."/>
            <person name="Grigoriev I.V."/>
        </authorList>
    </citation>
    <scope>NUCLEOTIDE SEQUENCE</scope>
    <source>
        <strain evidence="3">CIRM-BRFM 674</strain>
    </source>
</reference>
<feature type="transmembrane region" description="Helical" evidence="1">
    <location>
        <begin position="129"/>
        <end position="152"/>
    </location>
</feature>
<feature type="transmembrane region" description="Helical" evidence="1">
    <location>
        <begin position="59"/>
        <end position="81"/>
    </location>
</feature>
<dbReference type="Proteomes" id="UP000807469">
    <property type="component" value="Unassembled WGS sequence"/>
</dbReference>
<sequence length="328" mass="36918">MDPTDEAEFLKLYRLNLIPLYVVRESISSLVWVLHDYFVTLEDEITYIWKQKACLSKIMFLWIRYYTIILVAFDTVQIHAFAIRGVTSRGLCVAIDPTTRIAGAISLWSIEIVMQLRIYVLFNRSKKMLFFNAGLFTISIGLFLWIMVVNAINRNKLIVNDLHIGLLGCPGVNGGSQWAQWIPATVFELTLFGFALYKGIMSNTIRIKIGNRLSLGAVIISENVIYFFSIACLLVFNNLMVVGATKIPWFGFGPFHAAIGIVTSRMLIHLRKFSYKNLEGGDDPHLPTLSISEPPTFRITVGEADGENIGTTIASHDVERAFPVIEST</sequence>
<dbReference type="AlphaFoldDB" id="A0A9P5Z5V5"/>
<name>A0A9P5Z5V5_9AGAR</name>
<evidence type="ECO:0000256" key="1">
    <source>
        <dbReference type="SAM" id="Phobius"/>
    </source>
</evidence>
<dbReference type="Pfam" id="PF20151">
    <property type="entry name" value="DUF6533"/>
    <property type="match status" value="1"/>
</dbReference>
<keyword evidence="4" id="KW-1185">Reference proteome</keyword>
<keyword evidence="1" id="KW-1133">Transmembrane helix</keyword>